<keyword evidence="5 9" id="KW-0732">Signal</keyword>
<feature type="chain" id="PRO_5043538846" evidence="9">
    <location>
        <begin position="33"/>
        <end position="110"/>
    </location>
</feature>
<feature type="region of interest" description="Disordered" evidence="8">
    <location>
        <begin position="51"/>
        <end position="86"/>
    </location>
</feature>
<dbReference type="PANTHER" id="PTHR34270:SF3">
    <property type="entry name" value="PROTEIN RALF-LIKE 16-RELATED"/>
    <property type="match status" value="1"/>
</dbReference>
<comment type="subcellular location">
    <subcellularLocation>
        <location evidence="1">Secreted</location>
    </subcellularLocation>
</comment>
<proteinExistence type="inferred from homology"/>
<evidence type="ECO:0000256" key="7">
    <source>
        <dbReference type="ARBA" id="ARBA00037228"/>
    </source>
</evidence>
<protein>
    <submittedName>
        <fullName evidence="10">OLC1v1027486C1</fullName>
    </submittedName>
</protein>
<dbReference type="InterPro" id="IPR008801">
    <property type="entry name" value="RALF"/>
</dbReference>
<sequence>MAASLLTTRTVFSVLPLIVLVVLAIFSTPSDATFVKDRAIRKVPIQTPPFFGNDDTSIGNGSMKGDDPQCAHNPQNCRPSPSGNPYRRGCSPLERCRCCRRMLLEDQLQM</sequence>
<name>A0AAV1CCB8_OLDCO</name>
<comment type="similarity">
    <text evidence="2">Belongs to the plant rapid alkalinization factor (RALF) family.</text>
</comment>
<evidence type="ECO:0000256" key="1">
    <source>
        <dbReference type="ARBA" id="ARBA00004613"/>
    </source>
</evidence>
<evidence type="ECO:0000313" key="10">
    <source>
        <dbReference type="EMBL" id="CAI9092289.1"/>
    </source>
</evidence>
<comment type="function">
    <text evidence="7">Cell signaling peptide that may regulate plant stress, growth, and development. Mediates a rapid alkalinization of extracellular space by mediating a transient increase in the cytoplasmic Ca(2+) concentration leading to a calcium-dependent signaling events through a cell surface receptor and a concomitant activation of some intracellular mitogen-activated protein kinases.</text>
</comment>
<evidence type="ECO:0000256" key="9">
    <source>
        <dbReference type="SAM" id="SignalP"/>
    </source>
</evidence>
<evidence type="ECO:0000256" key="3">
    <source>
        <dbReference type="ARBA" id="ARBA00022525"/>
    </source>
</evidence>
<keyword evidence="3" id="KW-0964">Secreted</keyword>
<dbReference type="Proteomes" id="UP001161247">
    <property type="component" value="Chromosome 1"/>
</dbReference>
<dbReference type="GO" id="GO:0005179">
    <property type="term" value="F:hormone activity"/>
    <property type="evidence" value="ECO:0007669"/>
    <property type="project" value="UniProtKB-KW"/>
</dbReference>
<evidence type="ECO:0000256" key="5">
    <source>
        <dbReference type="ARBA" id="ARBA00022729"/>
    </source>
</evidence>
<dbReference type="EMBL" id="OX459118">
    <property type="protein sequence ID" value="CAI9092289.1"/>
    <property type="molecule type" value="Genomic_DNA"/>
</dbReference>
<accession>A0AAV1CCB8</accession>
<evidence type="ECO:0000313" key="11">
    <source>
        <dbReference type="Proteomes" id="UP001161247"/>
    </source>
</evidence>
<feature type="compositionally biased region" description="Polar residues" evidence="8">
    <location>
        <begin position="72"/>
        <end position="83"/>
    </location>
</feature>
<evidence type="ECO:0000256" key="4">
    <source>
        <dbReference type="ARBA" id="ARBA00022702"/>
    </source>
</evidence>
<dbReference type="AlphaFoldDB" id="A0AAV1CCB8"/>
<organism evidence="10 11">
    <name type="scientific">Oldenlandia corymbosa var. corymbosa</name>
    <dbReference type="NCBI Taxonomy" id="529605"/>
    <lineage>
        <taxon>Eukaryota</taxon>
        <taxon>Viridiplantae</taxon>
        <taxon>Streptophyta</taxon>
        <taxon>Embryophyta</taxon>
        <taxon>Tracheophyta</taxon>
        <taxon>Spermatophyta</taxon>
        <taxon>Magnoliopsida</taxon>
        <taxon>eudicotyledons</taxon>
        <taxon>Gunneridae</taxon>
        <taxon>Pentapetalae</taxon>
        <taxon>asterids</taxon>
        <taxon>lamiids</taxon>
        <taxon>Gentianales</taxon>
        <taxon>Rubiaceae</taxon>
        <taxon>Rubioideae</taxon>
        <taxon>Spermacoceae</taxon>
        <taxon>Hedyotis-Oldenlandia complex</taxon>
        <taxon>Oldenlandia</taxon>
    </lineage>
</organism>
<dbReference type="PANTHER" id="PTHR34270">
    <property type="entry name" value="PROTEIN RALF-LIKE 15-RELATED"/>
    <property type="match status" value="1"/>
</dbReference>
<keyword evidence="6" id="KW-1015">Disulfide bond</keyword>
<keyword evidence="11" id="KW-1185">Reference proteome</keyword>
<evidence type="ECO:0000256" key="8">
    <source>
        <dbReference type="SAM" id="MobiDB-lite"/>
    </source>
</evidence>
<feature type="signal peptide" evidence="9">
    <location>
        <begin position="1"/>
        <end position="32"/>
    </location>
</feature>
<evidence type="ECO:0000256" key="6">
    <source>
        <dbReference type="ARBA" id="ARBA00023157"/>
    </source>
</evidence>
<reference evidence="10" key="1">
    <citation type="submission" date="2023-03" db="EMBL/GenBank/DDBJ databases">
        <authorList>
            <person name="Julca I."/>
        </authorList>
    </citation>
    <scope>NUCLEOTIDE SEQUENCE</scope>
</reference>
<keyword evidence="4" id="KW-0372">Hormone</keyword>
<dbReference type="GO" id="GO:0005576">
    <property type="term" value="C:extracellular region"/>
    <property type="evidence" value="ECO:0007669"/>
    <property type="project" value="UniProtKB-SubCell"/>
</dbReference>
<gene>
    <name evidence="10" type="ORF">OLC1_LOCUS3993</name>
</gene>
<evidence type="ECO:0000256" key="2">
    <source>
        <dbReference type="ARBA" id="ARBA00009178"/>
    </source>
</evidence>
<dbReference type="Pfam" id="PF05498">
    <property type="entry name" value="RALF"/>
    <property type="match status" value="1"/>
</dbReference>